<name>X1BVC0_9ZZZZ</name>
<dbReference type="InterPro" id="IPR005940">
    <property type="entry name" value="Anthranilate_Pribosyl_Tfrase"/>
</dbReference>
<organism evidence="4">
    <name type="scientific">marine sediment metagenome</name>
    <dbReference type="NCBI Taxonomy" id="412755"/>
    <lineage>
        <taxon>unclassified sequences</taxon>
        <taxon>metagenomes</taxon>
        <taxon>ecological metagenomes</taxon>
    </lineage>
</organism>
<reference evidence="4" key="1">
    <citation type="journal article" date="2014" name="Front. Microbiol.">
        <title>High frequency of phylogenetically diverse reductive dehalogenase-homologous genes in deep subseafloor sedimentary metagenomes.</title>
        <authorList>
            <person name="Kawai M."/>
            <person name="Futagami T."/>
            <person name="Toyoda A."/>
            <person name="Takaki Y."/>
            <person name="Nishi S."/>
            <person name="Hori S."/>
            <person name="Arai W."/>
            <person name="Tsubouchi T."/>
            <person name="Morono Y."/>
            <person name="Uchiyama I."/>
            <person name="Ito T."/>
            <person name="Fujiyama A."/>
            <person name="Inagaki F."/>
            <person name="Takami H."/>
        </authorList>
    </citation>
    <scope>NUCLEOTIDE SEQUENCE</scope>
    <source>
        <strain evidence="4">Expedition CK06-06</strain>
    </source>
</reference>
<sequence length="134" mass="14477">LAGMPHVKRAFVVHGEPGWDEATPVGRFQLFDVHQGRVHHEQRDPRDLGIARCKPEDLQGGDAEYNAAALEGVLTGKERGAHRDALVLGTALLLEVSGRVRQPVEGIEIANKAITDGSAGSFLKQLRAYSESMG</sequence>
<evidence type="ECO:0000256" key="2">
    <source>
        <dbReference type="ARBA" id="ARBA00022679"/>
    </source>
</evidence>
<feature type="domain" description="Glycosyl transferase family 3" evidence="3">
    <location>
        <begin position="6"/>
        <end position="119"/>
    </location>
</feature>
<accession>X1BVC0</accession>
<gene>
    <name evidence="4" type="ORF">S01H4_28755</name>
</gene>
<protein>
    <recommendedName>
        <fullName evidence="3">Glycosyl transferase family 3 domain-containing protein</fullName>
    </recommendedName>
</protein>
<dbReference type="GO" id="GO:0004048">
    <property type="term" value="F:anthranilate phosphoribosyltransferase activity"/>
    <property type="evidence" value="ECO:0007669"/>
    <property type="project" value="InterPro"/>
</dbReference>
<comment type="caution">
    <text evidence="4">The sequence shown here is derived from an EMBL/GenBank/DDBJ whole genome shotgun (WGS) entry which is preliminary data.</text>
</comment>
<proteinExistence type="predicted"/>
<dbReference type="AlphaFoldDB" id="X1BVC0"/>
<dbReference type="Gene3D" id="3.40.1030.10">
    <property type="entry name" value="Nucleoside phosphorylase/phosphoribosyltransferase catalytic domain"/>
    <property type="match status" value="1"/>
</dbReference>
<dbReference type="GO" id="GO:0000162">
    <property type="term" value="P:L-tryptophan biosynthetic process"/>
    <property type="evidence" value="ECO:0007669"/>
    <property type="project" value="InterPro"/>
</dbReference>
<evidence type="ECO:0000259" key="3">
    <source>
        <dbReference type="Pfam" id="PF00591"/>
    </source>
</evidence>
<keyword evidence="2" id="KW-0808">Transferase</keyword>
<dbReference type="Pfam" id="PF00591">
    <property type="entry name" value="Glycos_transf_3"/>
    <property type="match status" value="1"/>
</dbReference>
<evidence type="ECO:0000256" key="1">
    <source>
        <dbReference type="ARBA" id="ARBA00022676"/>
    </source>
</evidence>
<dbReference type="InterPro" id="IPR000312">
    <property type="entry name" value="Glycosyl_Trfase_fam3"/>
</dbReference>
<evidence type="ECO:0000313" key="4">
    <source>
        <dbReference type="EMBL" id="GAG88133.1"/>
    </source>
</evidence>
<keyword evidence="1" id="KW-0328">Glycosyltransferase</keyword>
<dbReference type="PANTHER" id="PTHR43285">
    <property type="entry name" value="ANTHRANILATE PHOSPHORIBOSYLTRANSFERASE"/>
    <property type="match status" value="1"/>
</dbReference>
<dbReference type="InterPro" id="IPR035902">
    <property type="entry name" value="Nuc_phospho_transferase"/>
</dbReference>
<dbReference type="SUPFAM" id="SSF52418">
    <property type="entry name" value="Nucleoside phosphorylase/phosphoribosyltransferase catalytic domain"/>
    <property type="match status" value="1"/>
</dbReference>
<dbReference type="PANTHER" id="PTHR43285:SF2">
    <property type="entry name" value="ANTHRANILATE PHOSPHORIBOSYLTRANSFERASE"/>
    <property type="match status" value="1"/>
</dbReference>
<dbReference type="EMBL" id="BART01014397">
    <property type="protein sequence ID" value="GAG88133.1"/>
    <property type="molecule type" value="Genomic_DNA"/>
</dbReference>
<feature type="non-terminal residue" evidence="4">
    <location>
        <position position="1"/>
    </location>
</feature>
<dbReference type="GO" id="GO:0005829">
    <property type="term" value="C:cytosol"/>
    <property type="evidence" value="ECO:0007669"/>
    <property type="project" value="TreeGrafter"/>
</dbReference>